<evidence type="ECO:0008006" key="3">
    <source>
        <dbReference type="Google" id="ProtNLM"/>
    </source>
</evidence>
<evidence type="ECO:0000313" key="1">
    <source>
        <dbReference type="EMBL" id="MBD7996462.1"/>
    </source>
</evidence>
<dbReference type="RefSeq" id="WP_191808748.1">
    <property type="nucleotide sequence ID" value="NZ_JACSQD010000007.1"/>
</dbReference>
<proteinExistence type="predicted"/>
<name>A0ABR8UV68_9MICC</name>
<dbReference type="EMBL" id="JACSQD010000007">
    <property type="protein sequence ID" value="MBD7996462.1"/>
    <property type="molecule type" value="Genomic_DNA"/>
</dbReference>
<reference evidence="1 2" key="1">
    <citation type="submission" date="2020-08" db="EMBL/GenBank/DDBJ databases">
        <title>A Genomic Blueprint of the Chicken Gut Microbiome.</title>
        <authorList>
            <person name="Gilroy R."/>
            <person name="Ravi A."/>
            <person name="Getino M."/>
            <person name="Pursley I."/>
            <person name="Horton D.L."/>
            <person name="Alikhan N.-F."/>
            <person name="Baker D."/>
            <person name="Gharbi K."/>
            <person name="Hall N."/>
            <person name="Watson M."/>
            <person name="Adriaenssens E.M."/>
            <person name="Foster-Nyarko E."/>
            <person name="Jarju S."/>
            <person name="Secka A."/>
            <person name="Antonio M."/>
            <person name="Oren A."/>
            <person name="Chaudhuri R."/>
            <person name="La Ragione R.M."/>
            <person name="Hildebrand F."/>
            <person name="Pallen M.J."/>
        </authorList>
    </citation>
    <scope>NUCLEOTIDE SEQUENCE [LARGE SCALE GENOMIC DNA]</scope>
    <source>
        <strain evidence="1 2">Sa2CUA1</strain>
    </source>
</reference>
<dbReference type="Proteomes" id="UP000609874">
    <property type="component" value="Unassembled WGS sequence"/>
</dbReference>
<gene>
    <name evidence="1" type="ORF">H9639_14270</name>
</gene>
<protein>
    <recommendedName>
        <fullName evidence="3">GIY-YIG nuclease family protein</fullName>
    </recommendedName>
</protein>
<organism evidence="1 2">
    <name type="scientific">Arthrobacter gallicola</name>
    <dbReference type="NCBI Taxonomy" id="2762225"/>
    <lineage>
        <taxon>Bacteria</taxon>
        <taxon>Bacillati</taxon>
        <taxon>Actinomycetota</taxon>
        <taxon>Actinomycetes</taxon>
        <taxon>Micrococcales</taxon>
        <taxon>Micrococcaceae</taxon>
        <taxon>Arthrobacter</taxon>
    </lineage>
</organism>
<comment type="caution">
    <text evidence="1">The sequence shown here is derived from an EMBL/GenBank/DDBJ whole genome shotgun (WGS) entry which is preliminary data.</text>
</comment>
<keyword evidence="2" id="KW-1185">Reference proteome</keyword>
<sequence>MTDFDGSDLKNRGFLGFRRFRDLDLLEVPREPGVYAVLRDGTQIPHVLDASVGGWFKGKDPTMDRDVLTAKLSHSADTLYIGKADKGSGNRGLRKRITEFVRFGNGEPVGHWGGRCIWQLADSQDLQIAWLPVLDRLASELETELIEEFVRTYSSLPFANLRR</sequence>
<accession>A0ABR8UV68</accession>
<evidence type="ECO:0000313" key="2">
    <source>
        <dbReference type="Proteomes" id="UP000609874"/>
    </source>
</evidence>